<dbReference type="InterPro" id="IPR010923">
    <property type="entry name" value="T(6)A37_SUA5"/>
</dbReference>
<comment type="similarity">
    <text evidence="2 13">Belongs to the SUA5 family.</text>
</comment>
<dbReference type="Gene3D" id="3.90.870.10">
    <property type="entry name" value="DHBP synthase"/>
    <property type="match status" value="1"/>
</dbReference>
<dbReference type="GO" id="GO:0061710">
    <property type="term" value="F:L-threonylcarbamoyladenylate synthase"/>
    <property type="evidence" value="ECO:0007669"/>
    <property type="project" value="UniProtKB-EC"/>
</dbReference>
<dbReference type="InterPro" id="IPR006070">
    <property type="entry name" value="Sua5-like_dom"/>
</dbReference>
<dbReference type="NCBIfam" id="TIGR00057">
    <property type="entry name" value="L-threonylcarbamoyladenylate synthase"/>
    <property type="match status" value="1"/>
</dbReference>
<dbReference type="InterPro" id="IPR005145">
    <property type="entry name" value="Sua5_C"/>
</dbReference>
<gene>
    <name evidence="16" type="ORF">APZ18_11250</name>
</gene>
<feature type="binding site" evidence="14">
    <location>
        <position position="69"/>
    </location>
    <ligand>
        <name>L-threonine</name>
        <dbReference type="ChEBI" id="CHEBI:57926"/>
    </ligand>
</feature>
<feature type="binding site" evidence="14">
    <location>
        <position position="143"/>
    </location>
    <ligand>
        <name>L-threonine</name>
        <dbReference type="ChEBI" id="CHEBI:57926"/>
    </ligand>
</feature>
<dbReference type="Proteomes" id="UP000050833">
    <property type="component" value="Unassembled WGS sequence"/>
</dbReference>
<dbReference type="GO" id="GO:0008033">
    <property type="term" value="P:tRNA processing"/>
    <property type="evidence" value="ECO:0007669"/>
    <property type="project" value="UniProtKB-KW"/>
</dbReference>
<dbReference type="GO" id="GO:0005524">
    <property type="term" value="F:ATP binding"/>
    <property type="evidence" value="ECO:0007669"/>
    <property type="project" value="UniProtKB-UniRule"/>
</dbReference>
<dbReference type="InterPro" id="IPR038385">
    <property type="entry name" value="Sua5/YwlC_C"/>
</dbReference>
<evidence type="ECO:0000256" key="13">
    <source>
        <dbReference type="PIRNR" id="PIRNR004930"/>
    </source>
</evidence>
<dbReference type="AlphaFoldDB" id="A0AAW3JTL1"/>
<feature type="binding site" evidence="14">
    <location>
        <position position="153"/>
    </location>
    <ligand>
        <name>ATP</name>
        <dbReference type="ChEBI" id="CHEBI:30616"/>
    </ligand>
</feature>
<keyword evidence="5 13" id="KW-0963">Cytoplasm</keyword>
<protein>
    <recommendedName>
        <fullName evidence="4 13">Threonylcarbamoyl-AMP synthase</fullName>
        <shortName evidence="13">TC-AMP synthase</shortName>
        <ecNumber evidence="3 13">2.7.7.87</ecNumber>
    </recommendedName>
    <alternativeName>
        <fullName evidence="11 13">L-threonylcarbamoyladenylate synthase</fullName>
    </alternativeName>
</protein>
<evidence type="ECO:0000256" key="6">
    <source>
        <dbReference type="ARBA" id="ARBA00022679"/>
    </source>
</evidence>
<keyword evidence="10 13" id="KW-0067">ATP-binding</keyword>
<evidence type="ECO:0000256" key="8">
    <source>
        <dbReference type="ARBA" id="ARBA00022695"/>
    </source>
</evidence>
<dbReference type="Pfam" id="PF01300">
    <property type="entry name" value="Sua5_yciO_yrdC"/>
    <property type="match status" value="1"/>
</dbReference>
<keyword evidence="9 13" id="KW-0547">Nucleotide-binding</keyword>
<keyword evidence="7 13" id="KW-0819">tRNA processing</keyword>
<evidence type="ECO:0000256" key="10">
    <source>
        <dbReference type="ARBA" id="ARBA00022840"/>
    </source>
</evidence>
<evidence type="ECO:0000256" key="11">
    <source>
        <dbReference type="ARBA" id="ARBA00029774"/>
    </source>
</evidence>
<comment type="caution">
    <text evidence="16">The sequence shown here is derived from an EMBL/GenBank/DDBJ whole genome shotgun (WGS) entry which is preliminary data.</text>
</comment>
<dbReference type="InterPro" id="IPR017945">
    <property type="entry name" value="DHBP_synth_RibB-like_a/b_dom"/>
</dbReference>
<sequence length="351" mass="38112">MDTKVIKVNPEMFDDGELKEACEILKRNGLVAFPTETVYGLGGDGMHKEASAKIYAAKGRPSDNPLIIHIADRKSLDEIASEVSKKAEKLMDAFWPGPMTLIFRKKENVPMSTTGGLETVAVRMPSHPVARELIRQSGVYIAAPSANTSGRPSPTKAEHVIEDLSGKIDMIIDGGSVGIGLESTIVDMSEDIPVILRPGYITKEMLENVVGEVKVDPAIVGEAPKKNIIAKAPGMKYRHYAPKGQMTIVEGDIDNVVAKINELSKEKIADGRNVAVIATDETKYRYKYGTVKSIGSRKTEGSIAAGLYDILRDMDHIGAQDIYAESFSDDRLGGAIMNRMIKAAGHHVIHV</sequence>
<dbReference type="InterPro" id="IPR050156">
    <property type="entry name" value="TC-AMP_synthase_SUA5"/>
</dbReference>
<evidence type="ECO:0000256" key="9">
    <source>
        <dbReference type="ARBA" id="ARBA00022741"/>
    </source>
</evidence>
<evidence type="ECO:0000256" key="4">
    <source>
        <dbReference type="ARBA" id="ARBA00015492"/>
    </source>
</evidence>
<keyword evidence="8 13" id="KW-0548">Nucleotidyltransferase</keyword>
<dbReference type="EC" id="2.7.7.87" evidence="3 13"/>
<evidence type="ECO:0000256" key="12">
    <source>
        <dbReference type="ARBA" id="ARBA00048366"/>
    </source>
</evidence>
<feature type="binding site" evidence="14">
    <location>
        <position position="37"/>
    </location>
    <ligand>
        <name>L-threonine</name>
        <dbReference type="ChEBI" id="CHEBI:57926"/>
    </ligand>
</feature>
<keyword evidence="17" id="KW-1185">Reference proteome</keyword>
<feature type="binding site" evidence="14">
    <location>
        <position position="197"/>
    </location>
    <ligand>
        <name>ATP</name>
        <dbReference type="ChEBI" id="CHEBI:30616"/>
    </ligand>
</feature>
<dbReference type="SUPFAM" id="SSF55821">
    <property type="entry name" value="YrdC/RibB"/>
    <property type="match status" value="1"/>
</dbReference>
<feature type="binding site" evidence="14">
    <location>
        <position position="183"/>
    </location>
    <ligand>
        <name>L-threonine</name>
        <dbReference type="ChEBI" id="CHEBI:57926"/>
    </ligand>
</feature>
<feature type="binding site" evidence="14">
    <location>
        <position position="145"/>
    </location>
    <ligand>
        <name>ATP</name>
        <dbReference type="ChEBI" id="CHEBI:30616"/>
    </ligand>
</feature>
<keyword evidence="6 13" id="KW-0808">Transferase</keyword>
<evidence type="ECO:0000313" key="16">
    <source>
        <dbReference type="EMBL" id="KQC85626.1"/>
    </source>
</evidence>
<comment type="catalytic activity">
    <reaction evidence="12 13">
        <text>L-threonine + hydrogencarbonate + ATP = L-threonylcarbamoyladenylate + diphosphate + H2O</text>
        <dbReference type="Rhea" id="RHEA:36407"/>
        <dbReference type="ChEBI" id="CHEBI:15377"/>
        <dbReference type="ChEBI" id="CHEBI:17544"/>
        <dbReference type="ChEBI" id="CHEBI:30616"/>
        <dbReference type="ChEBI" id="CHEBI:33019"/>
        <dbReference type="ChEBI" id="CHEBI:57926"/>
        <dbReference type="ChEBI" id="CHEBI:73682"/>
        <dbReference type="EC" id="2.7.7.87"/>
    </reaction>
</comment>
<evidence type="ECO:0000256" key="5">
    <source>
        <dbReference type="ARBA" id="ARBA00022490"/>
    </source>
</evidence>
<name>A0AAW3JTL1_9FIRM</name>
<evidence type="ECO:0000256" key="7">
    <source>
        <dbReference type="ARBA" id="ARBA00022694"/>
    </source>
</evidence>
<feature type="binding site" evidence="14">
    <location>
        <position position="119"/>
    </location>
    <ligand>
        <name>ATP</name>
        <dbReference type="ChEBI" id="CHEBI:30616"/>
    </ligand>
</feature>
<feature type="binding site" evidence="14">
    <location>
        <position position="64"/>
    </location>
    <ligand>
        <name>ATP</name>
        <dbReference type="ChEBI" id="CHEBI:30616"/>
    </ligand>
</feature>
<dbReference type="GO" id="GO:0006450">
    <property type="term" value="P:regulation of translational fidelity"/>
    <property type="evidence" value="ECO:0007669"/>
    <property type="project" value="TreeGrafter"/>
</dbReference>
<dbReference type="GO" id="GO:0003725">
    <property type="term" value="F:double-stranded RNA binding"/>
    <property type="evidence" value="ECO:0007669"/>
    <property type="project" value="UniProtKB-UniRule"/>
</dbReference>
<dbReference type="Pfam" id="PF03481">
    <property type="entry name" value="Sua5_C"/>
    <property type="match status" value="1"/>
</dbReference>
<dbReference type="RefSeq" id="WP_055945652.1">
    <property type="nucleotide sequence ID" value="NZ_DBGBRS010000201.1"/>
</dbReference>
<evidence type="ECO:0000259" key="15">
    <source>
        <dbReference type="PROSITE" id="PS51163"/>
    </source>
</evidence>
<feature type="binding site" evidence="14">
    <location>
        <position position="60"/>
    </location>
    <ligand>
        <name>ATP</name>
        <dbReference type="ChEBI" id="CHEBI:30616"/>
    </ligand>
</feature>
<accession>A0AAW3JTL1</accession>
<organism evidence="16 17">
    <name type="scientific">Butyribacter intestini</name>
    <dbReference type="NCBI Taxonomy" id="1703332"/>
    <lineage>
        <taxon>Bacteria</taxon>
        <taxon>Bacillati</taxon>
        <taxon>Bacillota</taxon>
        <taxon>Clostridia</taxon>
        <taxon>Lachnospirales</taxon>
        <taxon>Lachnospiraceae</taxon>
        <taxon>Butyribacter</taxon>
    </lineage>
</organism>
<dbReference type="PROSITE" id="PS51163">
    <property type="entry name" value="YRDC"/>
    <property type="match status" value="1"/>
</dbReference>
<evidence type="ECO:0000256" key="3">
    <source>
        <dbReference type="ARBA" id="ARBA00012584"/>
    </source>
</evidence>
<dbReference type="FunFam" id="3.90.870.10:FF:000008">
    <property type="entry name" value="Threonylcarbamoyl-AMP synthase"/>
    <property type="match status" value="1"/>
</dbReference>
<dbReference type="PIRSF" id="PIRSF004930">
    <property type="entry name" value="Tln_factor_SUA5"/>
    <property type="match status" value="1"/>
</dbReference>
<dbReference type="PANTHER" id="PTHR17490:SF16">
    <property type="entry name" value="THREONYLCARBAMOYL-AMP SYNTHASE"/>
    <property type="match status" value="1"/>
</dbReference>
<feature type="binding site" evidence="14">
    <location>
        <position position="240"/>
    </location>
    <ligand>
        <name>ATP</name>
        <dbReference type="ChEBI" id="CHEBI:30616"/>
    </ligand>
</feature>
<evidence type="ECO:0000256" key="1">
    <source>
        <dbReference type="ARBA" id="ARBA00004496"/>
    </source>
</evidence>
<dbReference type="GO" id="GO:0005737">
    <property type="term" value="C:cytoplasm"/>
    <property type="evidence" value="ECO:0007669"/>
    <property type="project" value="UniProtKB-SubCell"/>
</dbReference>
<reference evidence="16 17" key="1">
    <citation type="submission" date="2015-10" db="EMBL/GenBank/DDBJ databases">
        <title>Butyribacter intestini gen. nov., sp. nov., a butyric acid-producing bacterium of the family Lachnospiraceae isolated from the human faeces.</title>
        <authorList>
            <person name="Zou Y."/>
            <person name="Xue W."/>
            <person name="Luo G."/>
            <person name="Lv M."/>
        </authorList>
    </citation>
    <scope>NUCLEOTIDE SEQUENCE [LARGE SCALE GENOMIC DNA]</scope>
    <source>
        <strain evidence="16 17">TF01-11</strain>
    </source>
</reference>
<evidence type="ECO:0000256" key="14">
    <source>
        <dbReference type="PIRSR" id="PIRSR004930-1"/>
    </source>
</evidence>
<feature type="domain" description="YrdC-like" evidence="15">
    <location>
        <begin position="15"/>
        <end position="201"/>
    </location>
</feature>
<comment type="subcellular location">
    <subcellularLocation>
        <location evidence="1 13">Cytoplasm</location>
    </subcellularLocation>
</comment>
<evidence type="ECO:0000313" key="17">
    <source>
        <dbReference type="Proteomes" id="UP000050833"/>
    </source>
</evidence>
<comment type="function">
    <text evidence="13">Required for the formation of a threonylcarbamoyl group on adenosine at position 37 (t(6)A37) in tRNAs that read codons beginning with adenine.</text>
</comment>
<dbReference type="GO" id="GO:0000049">
    <property type="term" value="F:tRNA binding"/>
    <property type="evidence" value="ECO:0007669"/>
    <property type="project" value="TreeGrafter"/>
</dbReference>
<dbReference type="Gene3D" id="3.40.50.11030">
    <property type="entry name" value="Threonylcarbamoyl-AMP synthase, C-terminal domain"/>
    <property type="match status" value="1"/>
</dbReference>
<feature type="binding site" evidence="14">
    <location>
        <position position="123"/>
    </location>
    <ligand>
        <name>L-threonine</name>
        <dbReference type="ChEBI" id="CHEBI:57926"/>
    </ligand>
</feature>
<dbReference type="EMBL" id="LLKB01000005">
    <property type="protein sequence ID" value="KQC85626.1"/>
    <property type="molecule type" value="Genomic_DNA"/>
</dbReference>
<proteinExistence type="inferred from homology"/>
<evidence type="ECO:0000256" key="2">
    <source>
        <dbReference type="ARBA" id="ARBA00007663"/>
    </source>
</evidence>
<dbReference type="PANTHER" id="PTHR17490">
    <property type="entry name" value="SUA5"/>
    <property type="match status" value="1"/>
</dbReference>